<sequence length="687" mass="74561">MLTPITPMGRPPPHVHSHPPRPIKSSTPIPQTPPLANSTTYGTPPLGNSTTSGNGLTPPLGNSTTSGSSNNSGTSLNGPASARAFGPSSNSVANSANARDSNLIAASNSHANNSSATTPQTPPLANSTAYGSSFSLSGARDSQHSHVINSNPSGSRDSQNPHAINSNPSVSSFNQSHLSTFGHIVNSSRHHPKTVNEHEELVESTGEQMNTEFEHLKSSGGNVVQPAELSDEKTNEKQTSAPSSACRSETKNDFNGCKINEETGFPDSNINSARLEPKSPENNHVFQENSPHNRENSNLNSNNNKENIKERLPYKRESSNHSSSQKTVNNDVLPTVKQPTVPRDLANNINQFNDTHSRRQLNSCQSRATEDLVAVHRSSTRTMAESRGKGNARMRTDEERLVRDSQELKREDEGHEIGGKDENVGEMKIMEGTNGDPVRSNEETCGKNDGTGGENYETRGIFNSSRENISSEEESLCSTPGQNSSTDMETMESGVSIVGSNSKLPNNINRRGNTKISQNIETFSQNIRNCDNSNGNGCKTVQAPILETEIDTFDSTRTIDARVSNQNIDTRVSNQNFDSRVSNLTVANDNARNNMDVNRNNVEKIDELSVKTDAANRNTTIDSSIFLDNRGNGSQWSTLDYSGSISNNDLEESTSVMVDSQCEDRSSSNVPQAPSKQRLYQEMCTEL</sequence>
<proteinExistence type="predicted"/>
<feature type="region of interest" description="Disordered" evidence="1">
    <location>
        <begin position="381"/>
        <end position="458"/>
    </location>
</feature>
<dbReference type="EMBL" id="HBUF01604207">
    <property type="protein sequence ID" value="CAG6777113.1"/>
    <property type="molecule type" value="Transcribed_RNA"/>
</dbReference>
<feature type="compositionally biased region" description="Polar residues" evidence="1">
    <location>
        <begin position="237"/>
        <end position="247"/>
    </location>
</feature>
<accession>A0A8D9B234</accession>
<feature type="compositionally biased region" description="Polar residues" evidence="1">
    <location>
        <begin position="117"/>
        <end position="136"/>
    </location>
</feature>
<protein>
    <submittedName>
        <fullName evidence="2">Uncharacterized protein</fullName>
    </submittedName>
</protein>
<feature type="compositionally biased region" description="Low complexity" evidence="1">
    <location>
        <begin position="57"/>
        <end position="79"/>
    </location>
</feature>
<evidence type="ECO:0000313" key="2">
    <source>
        <dbReference type="EMBL" id="CAG6777113.1"/>
    </source>
</evidence>
<evidence type="ECO:0000256" key="1">
    <source>
        <dbReference type="SAM" id="MobiDB-lite"/>
    </source>
</evidence>
<feature type="compositionally biased region" description="Polar residues" evidence="1">
    <location>
        <begin position="24"/>
        <end position="55"/>
    </location>
</feature>
<feature type="region of interest" description="Disordered" evidence="1">
    <location>
        <begin position="1"/>
        <end position="305"/>
    </location>
</feature>
<organism evidence="2">
    <name type="scientific">Cacopsylla melanoneura</name>
    <dbReference type="NCBI Taxonomy" id="428564"/>
    <lineage>
        <taxon>Eukaryota</taxon>
        <taxon>Metazoa</taxon>
        <taxon>Ecdysozoa</taxon>
        <taxon>Arthropoda</taxon>
        <taxon>Hexapoda</taxon>
        <taxon>Insecta</taxon>
        <taxon>Pterygota</taxon>
        <taxon>Neoptera</taxon>
        <taxon>Paraneoptera</taxon>
        <taxon>Hemiptera</taxon>
        <taxon>Sternorrhyncha</taxon>
        <taxon>Psylloidea</taxon>
        <taxon>Psyllidae</taxon>
        <taxon>Psyllinae</taxon>
        <taxon>Cacopsylla</taxon>
    </lineage>
</organism>
<feature type="compositionally biased region" description="Polar residues" evidence="1">
    <location>
        <begin position="145"/>
        <end position="179"/>
    </location>
</feature>
<feature type="compositionally biased region" description="Low complexity" evidence="1">
    <location>
        <begin position="296"/>
        <end position="305"/>
    </location>
</feature>
<name>A0A8D9B234_9HEMI</name>
<feature type="compositionally biased region" description="Basic and acidic residues" evidence="1">
    <location>
        <begin position="384"/>
        <end position="429"/>
    </location>
</feature>
<dbReference type="AlphaFoldDB" id="A0A8D9B234"/>
<feature type="compositionally biased region" description="Low complexity" evidence="1">
    <location>
        <begin position="88"/>
        <end position="116"/>
    </location>
</feature>
<feature type="region of interest" description="Disordered" evidence="1">
    <location>
        <begin position="663"/>
        <end position="687"/>
    </location>
</feature>
<reference evidence="2" key="1">
    <citation type="submission" date="2021-05" db="EMBL/GenBank/DDBJ databases">
        <authorList>
            <person name="Alioto T."/>
            <person name="Alioto T."/>
            <person name="Gomez Garrido J."/>
        </authorList>
    </citation>
    <scope>NUCLEOTIDE SEQUENCE</scope>
</reference>